<reference evidence="2" key="1">
    <citation type="submission" date="2020-07" db="EMBL/GenBank/DDBJ databases">
        <title>Genomic analysis of a strain of Sedimentibacter Hydroxybenzoicus DSM7310.</title>
        <authorList>
            <person name="Ma S."/>
        </authorList>
    </citation>
    <scope>NUCLEOTIDE SEQUENCE</scope>
    <source>
        <strain evidence="2">DSM 7310</strain>
    </source>
</reference>
<dbReference type="Proteomes" id="UP000611629">
    <property type="component" value="Unassembled WGS sequence"/>
</dbReference>
<evidence type="ECO:0000313" key="3">
    <source>
        <dbReference type="Proteomes" id="UP000611629"/>
    </source>
</evidence>
<dbReference type="AlphaFoldDB" id="A0A974BGK1"/>
<proteinExistence type="predicted"/>
<keyword evidence="3" id="KW-1185">Reference proteome</keyword>
<comment type="caution">
    <text evidence="2">The sequence shown here is derived from an EMBL/GenBank/DDBJ whole genome shotgun (WGS) entry which is preliminary data.</text>
</comment>
<dbReference type="RefSeq" id="WP_179236357.1">
    <property type="nucleotide sequence ID" value="NZ_JACBNQ010000001.1"/>
</dbReference>
<evidence type="ECO:0000256" key="1">
    <source>
        <dbReference type="SAM" id="Phobius"/>
    </source>
</evidence>
<organism evidence="2 3">
    <name type="scientific">Sedimentibacter hydroxybenzoicus DSM 7310</name>
    <dbReference type="NCBI Taxonomy" id="1123245"/>
    <lineage>
        <taxon>Bacteria</taxon>
        <taxon>Bacillati</taxon>
        <taxon>Bacillota</taxon>
        <taxon>Tissierellia</taxon>
        <taxon>Sedimentibacter</taxon>
    </lineage>
</organism>
<evidence type="ECO:0000313" key="2">
    <source>
        <dbReference type="EMBL" id="NYB72673.1"/>
    </source>
</evidence>
<protein>
    <submittedName>
        <fullName evidence="2">Uncharacterized protein</fullName>
    </submittedName>
</protein>
<keyword evidence="1" id="KW-0472">Membrane</keyword>
<sequence length="164" mass="18516">MNAPLEAEQAQSQENEIDYLKKVKTKAIRTNIIVFTTLIIVVGLLSLVFLIGIRVKSDDVNIVTNVYDENEGSFKIVLSNGKRLNVTTRPITDMDDNGDSITAGYVLTPYSVLTLPGKDCNNYTIGYPLTRDFNITIRFRDKDVVYVVRNNQLLELKEPLSEEK</sequence>
<dbReference type="EMBL" id="JACBNQ010000001">
    <property type="protein sequence ID" value="NYB72673.1"/>
    <property type="molecule type" value="Genomic_DNA"/>
</dbReference>
<keyword evidence="1" id="KW-0812">Transmembrane</keyword>
<feature type="transmembrane region" description="Helical" evidence="1">
    <location>
        <begin position="32"/>
        <end position="53"/>
    </location>
</feature>
<name>A0A974BGK1_SEDHY</name>
<gene>
    <name evidence="2" type="ORF">HZF24_00805</name>
</gene>
<keyword evidence="1" id="KW-1133">Transmembrane helix</keyword>
<accession>A0A974BGK1</accession>